<dbReference type="Gene3D" id="3.40.50.150">
    <property type="entry name" value="Vaccinia Virus protein VP39"/>
    <property type="match status" value="1"/>
</dbReference>
<dbReference type="InterPro" id="IPR029063">
    <property type="entry name" value="SAM-dependent_MTases_sf"/>
</dbReference>
<dbReference type="GO" id="GO:0008168">
    <property type="term" value="F:methyltransferase activity"/>
    <property type="evidence" value="ECO:0007669"/>
    <property type="project" value="UniProtKB-KW"/>
</dbReference>
<keyword evidence="2" id="KW-0489">Methyltransferase</keyword>
<accession>A0ABS7EH96</accession>
<proteinExistence type="predicted"/>
<dbReference type="Pfam" id="PF08241">
    <property type="entry name" value="Methyltransf_11"/>
    <property type="match status" value="1"/>
</dbReference>
<dbReference type="InterPro" id="IPR013216">
    <property type="entry name" value="Methyltransf_11"/>
</dbReference>
<name>A0ABS7EH96_9GAMM</name>
<dbReference type="EMBL" id="JAHZSS010000014">
    <property type="protein sequence ID" value="MBW8191717.1"/>
    <property type="molecule type" value="Genomic_DNA"/>
</dbReference>
<evidence type="ECO:0000259" key="1">
    <source>
        <dbReference type="Pfam" id="PF08241"/>
    </source>
</evidence>
<keyword evidence="3" id="KW-1185">Reference proteome</keyword>
<evidence type="ECO:0000313" key="3">
    <source>
        <dbReference type="Proteomes" id="UP001166251"/>
    </source>
</evidence>
<comment type="caution">
    <text evidence="2">The sequence shown here is derived from an EMBL/GenBank/DDBJ whole genome shotgun (WGS) entry which is preliminary data.</text>
</comment>
<dbReference type="GO" id="GO:0032259">
    <property type="term" value="P:methylation"/>
    <property type="evidence" value="ECO:0007669"/>
    <property type="project" value="UniProtKB-KW"/>
</dbReference>
<organism evidence="2 3">
    <name type="scientific">Neiella holothuriorum</name>
    <dbReference type="NCBI Taxonomy" id="2870530"/>
    <lineage>
        <taxon>Bacteria</taxon>
        <taxon>Pseudomonadati</taxon>
        <taxon>Pseudomonadota</taxon>
        <taxon>Gammaproteobacteria</taxon>
        <taxon>Alteromonadales</taxon>
        <taxon>Echinimonadaceae</taxon>
        <taxon>Neiella</taxon>
    </lineage>
</organism>
<gene>
    <name evidence="2" type="ORF">K0504_11790</name>
</gene>
<dbReference type="Proteomes" id="UP001166251">
    <property type="component" value="Unassembled WGS sequence"/>
</dbReference>
<dbReference type="RefSeq" id="WP_220104394.1">
    <property type="nucleotide sequence ID" value="NZ_JAHZSS010000014.1"/>
</dbReference>
<keyword evidence="2" id="KW-0808">Transferase</keyword>
<dbReference type="SUPFAM" id="SSF53335">
    <property type="entry name" value="S-adenosyl-L-methionine-dependent methyltransferases"/>
    <property type="match status" value="1"/>
</dbReference>
<sequence length="239" mass="26500">MPLSWPDIAQGTWLQSQIEQAMVPMLERMFGYYLIRLGPLADKLDTSASPIKRHLSASSLLTADIRTQETDLPLAENAVDGCVLPLCLDFCADPHQLVREAHRVVIADGHILVAGINPFSLALVGKLWPSWRKRHPWQGRFFSQGRIADWFQLLGCDIVSTQTVAFSSLLGQNAANQKLQELGGRYMPWAGSVYLMLIKKREVPLTLIRPTWKAANRIKVGSFTGAGVAGRHIETGNSN</sequence>
<feature type="domain" description="Methyltransferase type 11" evidence="1">
    <location>
        <begin position="61"/>
        <end position="112"/>
    </location>
</feature>
<protein>
    <submittedName>
        <fullName evidence="2">Class I SAM-dependent methyltransferase</fullName>
    </submittedName>
</protein>
<evidence type="ECO:0000313" key="2">
    <source>
        <dbReference type="EMBL" id="MBW8191717.1"/>
    </source>
</evidence>
<reference evidence="2" key="1">
    <citation type="submission" date="2021-07" db="EMBL/GenBank/DDBJ databases">
        <title>Neiella marina sp. nov., isolated from the intestinal content of sea cucumber Apostichopus japonicus.</title>
        <authorList>
            <person name="Bai X."/>
        </authorList>
    </citation>
    <scope>NUCLEOTIDE SEQUENCE</scope>
    <source>
        <strain evidence="2">126</strain>
    </source>
</reference>